<dbReference type="OrthoDB" id="9802910at2"/>
<evidence type="ECO:0000313" key="2">
    <source>
        <dbReference type="Proteomes" id="UP000002402"/>
    </source>
</evidence>
<dbReference type="Proteomes" id="UP000002402">
    <property type="component" value="Chromosome"/>
</dbReference>
<evidence type="ECO:0000313" key="1">
    <source>
        <dbReference type="EMBL" id="ABF87058.1"/>
    </source>
</evidence>
<sequence length="158" mass="17928">MGDRQTSPPRQDSSGDGPYRCMLEGMRYFSVEEANRLVPLLTRTFERVRPWVERAQQLADELGAAPKPNDPSLASLRDERDTLLERIRGELLQLQEMGLEIKGADGLVDFRAHRGGEQVYLCWRFGDPAVSHWHALLDGFSGRRPIESPDDFAPTYLS</sequence>
<protein>
    <recommendedName>
        <fullName evidence="3">DUF2203 domain-containing protein</fullName>
    </recommendedName>
</protein>
<gene>
    <name evidence="1" type="ordered locus">MXAN_7051</name>
</gene>
<dbReference type="Pfam" id="PF09969">
    <property type="entry name" value="DUF2203"/>
    <property type="match status" value="1"/>
</dbReference>
<dbReference type="STRING" id="246197.MXAN_7051"/>
<dbReference type="eggNOG" id="COG4911">
    <property type="taxonomic scope" value="Bacteria"/>
</dbReference>
<dbReference type="EMBL" id="CP000113">
    <property type="protein sequence ID" value="ABF87058.1"/>
    <property type="molecule type" value="Genomic_DNA"/>
</dbReference>
<keyword evidence="2" id="KW-1185">Reference proteome</keyword>
<dbReference type="KEGG" id="mxa:MXAN_7051"/>
<dbReference type="AlphaFoldDB" id="Q1CWQ9"/>
<name>Q1CWQ9_MYXXD</name>
<dbReference type="InterPro" id="IPR018699">
    <property type="entry name" value="DUF2203"/>
</dbReference>
<dbReference type="HOGENOM" id="CLU_137908_1_0_7"/>
<reference evidence="1 2" key="1">
    <citation type="journal article" date="2006" name="Proc. Natl. Acad. Sci. U.S.A.">
        <title>Evolution of sensory complexity recorded in a myxobacterial genome.</title>
        <authorList>
            <person name="Goldman B.S."/>
            <person name="Nierman W.C."/>
            <person name="Kaiser D."/>
            <person name="Slater S.C."/>
            <person name="Durkin A.S."/>
            <person name="Eisen J.A."/>
            <person name="Ronning C.M."/>
            <person name="Barbazuk W.B."/>
            <person name="Blanchard M."/>
            <person name="Field C."/>
            <person name="Halling C."/>
            <person name="Hinkle G."/>
            <person name="Iartchuk O."/>
            <person name="Kim H.S."/>
            <person name="Mackenzie C."/>
            <person name="Madupu R."/>
            <person name="Miller N."/>
            <person name="Shvartsbeyn A."/>
            <person name="Sullivan S.A."/>
            <person name="Vaudin M."/>
            <person name="Wiegand R."/>
            <person name="Kaplan H.B."/>
        </authorList>
    </citation>
    <scope>NUCLEOTIDE SEQUENCE [LARGE SCALE GENOMIC DNA]</scope>
    <source>
        <strain evidence="2">DK1622</strain>
    </source>
</reference>
<evidence type="ECO:0008006" key="3">
    <source>
        <dbReference type="Google" id="ProtNLM"/>
    </source>
</evidence>
<dbReference type="EnsemblBacteria" id="ABF87058">
    <property type="protein sequence ID" value="ABF87058"/>
    <property type="gene ID" value="MXAN_7051"/>
</dbReference>
<proteinExistence type="predicted"/>
<accession>Q1CWQ9</accession>
<organism evidence="1 2">
    <name type="scientific">Myxococcus xanthus (strain DK1622)</name>
    <dbReference type="NCBI Taxonomy" id="246197"/>
    <lineage>
        <taxon>Bacteria</taxon>
        <taxon>Pseudomonadati</taxon>
        <taxon>Myxococcota</taxon>
        <taxon>Myxococcia</taxon>
        <taxon>Myxococcales</taxon>
        <taxon>Cystobacterineae</taxon>
        <taxon>Myxococcaceae</taxon>
        <taxon>Myxococcus</taxon>
    </lineage>
</organism>